<gene>
    <name evidence="2" type="ORF">SKAU_G00266310</name>
</gene>
<accession>A0A9Q1EZD8</accession>
<reference evidence="2" key="1">
    <citation type="journal article" date="2023" name="Science">
        <title>Genome structures resolve the early diversification of teleost fishes.</title>
        <authorList>
            <person name="Parey E."/>
            <person name="Louis A."/>
            <person name="Montfort J."/>
            <person name="Bouchez O."/>
            <person name="Roques C."/>
            <person name="Iampietro C."/>
            <person name="Lluch J."/>
            <person name="Castinel A."/>
            <person name="Donnadieu C."/>
            <person name="Desvignes T."/>
            <person name="Floi Bucao C."/>
            <person name="Jouanno E."/>
            <person name="Wen M."/>
            <person name="Mejri S."/>
            <person name="Dirks R."/>
            <person name="Jansen H."/>
            <person name="Henkel C."/>
            <person name="Chen W.J."/>
            <person name="Zahm M."/>
            <person name="Cabau C."/>
            <person name="Klopp C."/>
            <person name="Thompson A.W."/>
            <person name="Robinson-Rechavi M."/>
            <person name="Braasch I."/>
            <person name="Lecointre G."/>
            <person name="Bobe J."/>
            <person name="Postlethwait J.H."/>
            <person name="Berthelot C."/>
            <person name="Roest Crollius H."/>
            <person name="Guiguen Y."/>
        </authorList>
    </citation>
    <scope>NUCLEOTIDE SEQUENCE</scope>
    <source>
        <strain evidence="2">WJC10195</strain>
    </source>
</reference>
<proteinExistence type="predicted"/>
<sequence>MFLAKQRAAGQSLRLSEELEPAPQVGQGVDFQIDSVAHNPSSGRSQSALPCRKVYSALDTSKPSLHFFYKGNQAQSPMQLLPETAC</sequence>
<keyword evidence="3" id="KW-1185">Reference proteome</keyword>
<evidence type="ECO:0000256" key="1">
    <source>
        <dbReference type="SAM" id="MobiDB-lite"/>
    </source>
</evidence>
<comment type="caution">
    <text evidence="2">The sequence shown here is derived from an EMBL/GenBank/DDBJ whole genome shotgun (WGS) entry which is preliminary data.</text>
</comment>
<name>A0A9Q1EZD8_SYNKA</name>
<feature type="region of interest" description="Disordered" evidence="1">
    <location>
        <begin position="1"/>
        <end position="21"/>
    </location>
</feature>
<dbReference type="AlphaFoldDB" id="A0A9Q1EZD8"/>
<organism evidence="2 3">
    <name type="scientific">Synaphobranchus kaupii</name>
    <name type="common">Kaup's arrowtooth eel</name>
    <dbReference type="NCBI Taxonomy" id="118154"/>
    <lineage>
        <taxon>Eukaryota</taxon>
        <taxon>Metazoa</taxon>
        <taxon>Chordata</taxon>
        <taxon>Craniata</taxon>
        <taxon>Vertebrata</taxon>
        <taxon>Euteleostomi</taxon>
        <taxon>Actinopterygii</taxon>
        <taxon>Neopterygii</taxon>
        <taxon>Teleostei</taxon>
        <taxon>Anguilliformes</taxon>
        <taxon>Synaphobranchidae</taxon>
        <taxon>Synaphobranchus</taxon>
    </lineage>
</organism>
<protein>
    <submittedName>
        <fullName evidence="2">Uncharacterized protein</fullName>
    </submittedName>
</protein>
<dbReference type="Proteomes" id="UP001152622">
    <property type="component" value="Chromosome 10"/>
</dbReference>
<evidence type="ECO:0000313" key="3">
    <source>
        <dbReference type="Proteomes" id="UP001152622"/>
    </source>
</evidence>
<evidence type="ECO:0000313" key="2">
    <source>
        <dbReference type="EMBL" id="KAJ8348042.1"/>
    </source>
</evidence>
<dbReference type="EMBL" id="JAINUF010000010">
    <property type="protein sequence ID" value="KAJ8348042.1"/>
    <property type="molecule type" value="Genomic_DNA"/>
</dbReference>